<dbReference type="GO" id="GO:0008360">
    <property type="term" value="P:regulation of cell shape"/>
    <property type="evidence" value="ECO:0007669"/>
    <property type="project" value="UniProtKB-KW"/>
</dbReference>
<keyword evidence="2" id="KW-0963">Cytoplasm</keyword>
<dbReference type="NCBIfam" id="NF008897">
    <property type="entry name" value="PRK11930.1"/>
    <property type="match status" value="1"/>
</dbReference>
<comment type="caution">
    <text evidence="14">The sequence shown here is derived from an EMBL/GenBank/DDBJ whole genome shotgun (WGS) entry which is preliminary data.</text>
</comment>
<keyword evidence="12" id="KW-0961">Cell wall biogenesis/degradation</keyword>
<dbReference type="AlphaFoldDB" id="A0A644ZGB6"/>
<gene>
    <name evidence="14" type="ORF">SDC9_83498</name>
</gene>
<dbReference type="Gene3D" id="3.40.1190.10">
    <property type="entry name" value="Mur-like, catalytic domain"/>
    <property type="match status" value="1"/>
</dbReference>
<dbReference type="Gene3D" id="3.20.20.10">
    <property type="entry name" value="Alanine racemase"/>
    <property type="match status" value="1"/>
</dbReference>
<evidence type="ECO:0000256" key="1">
    <source>
        <dbReference type="ARBA" id="ARBA00001933"/>
    </source>
</evidence>
<dbReference type="Pfam" id="PF01168">
    <property type="entry name" value="Ala_racemase_N"/>
    <property type="match status" value="1"/>
</dbReference>
<dbReference type="InterPro" id="IPR051046">
    <property type="entry name" value="MurCDEF_CellWall_CoF430Synth"/>
</dbReference>
<dbReference type="NCBIfam" id="TIGR01143">
    <property type="entry name" value="murF"/>
    <property type="match status" value="1"/>
</dbReference>
<dbReference type="InterPro" id="IPR011079">
    <property type="entry name" value="Ala_racemase_C"/>
</dbReference>
<evidence type="ECO:0000256" key="2">
    <source>
        <dbReference type="ARBA" id="ARBA00022490"/>
    </source>
</evidence>
<dbReference type="EC" id="5.1.1.1" evidence="14"/>
<evidence type="ECO:0000313" key="14">
    <source>
        <dbReference type="EMBL" id="MPM36894.1"/>
    </source>
</evidence>
<evidence type="ECO:0000256" key="10">
    <source>
        <dbReference type="ARBA" id="ARBA00023235"/>
    </source>
</evidence>
<dbReference type="InterPro" id="IPR035911">
    <property type="entry name" value="MurE/MurF_N"/>
</dbReference>
<dbReference type="GO" id="GO:0008784">
    <property type="term" value="F:alanine racemase activity"/>
    <property type="evidence" value="ECO:0007669"/>
    <property type="project" value="UniProtKB-EC"/>
</dbReference>
<dbReference type="GO" id="GO:0005524">
    <property type="term" value="F:ATP binding"/>
    <property type="evidence" value="ECO:0007669"/>
    <property type="project" value="UniProtKB-KW"/>
</dbReference>
<dbReference type="SUPFAM" id="SSF51419">
    <property type="entry name" value="PLP-binding barrel"/>
    <property type="match status" value="1"/>
</dbReference>
<dbReference type="InterPro" id="IPR013221">
    <property type="entry name" value="Mur_ligase_cen"/>
</dbReference>
<dbReference type="InterPro" id="IPR000821">
    <property type="entry name" value="Ala_racemase"/>
</dbReference>
<proteinExistence type="inferred from homology"/>
<evidence type="ECO:0000259" key="13">
    <source>
        <dbReference type="SMART" id="SM01005"/>
    </source>
</evidence>
<dbReference type="FunFam" id="3.20.20.10:FF:000002">
    <property type="entry name" value="Alanine racemase"/>
    <property type="match status" value="1"/>
</dbReference>
<keyword evidence="9" id="KW-0573">Peptidoglycan synthesis</keyword>
<protein>
    <submittedName>
        <fullName evidence="14">Alanine racemase</fullName>
        <ecNumber evidence="14">5.1.1.1</ecNumber>
    </submittedName>
</protein>
<dbReference type="PANTHER" id="PTHR43024:SF1">
    <property type="entry name" value="UDP-N-ACETYLMURAMOYL-TRIPEPTIDE--D-ALANYL-D-ALANINE LIGASE"/>
    <property type="match status" value="1"/>
</dbReference>
<keyword evidence="8" id="KW-0133">Cell shape</keyword>
<evidence type="ECO:0000256" key="12">
    <source>
        <dbReference type="ARBA" id="ARBA00023316"/>
    </source>
</evidence>
<dbReference type="InterPro" id="IPR036615">
    <property type="entry name" value="Mur_ligase_C_dom_sf"/>
</dbReference>
<evidence type="ECO:0000256" key="8">
    <source>
        <dbReference type="ARBA" id="ARBA00022960"/>
    </source>
</evidence>
<dbReference type="Pfam" id="PF00842">
    <property type="entry name" value="Ala_racemase_C"/>
    <property type="match status" value="1"/>
</dbReference>
<dbReference type="GO" id="GO:0009252">
    <property type="term" value="P:peptidoglycan biosynthetic process"/>
    <property type="evidence" value="ECO:0007669"/>
    <property type="project" value="UniProtKB-KW"/>
</dbReference>
<dbReference type="GO" id="GO:0047480">
    <property type="term" value="F:UDP-N-acetylmuramoyl-tripeptide-D-alanyl-D-alanine ligase activity"/>
    <property type="evidence" value="ECO:0007669"/>
    <property type="project" value="InterPro"/>
</dbReference>
<dbReference type="SMART" id="SM01005">
    <property type="entry name" value="Ala_racemase_C"/>
    <property type="match status" value="1"/>
</dbReference>
<evidence type="ECO:0000256" key="4">
    <source>
        <dbReference type="ARBA" id="ARBA00022618"/>
    </source>
</evidence>
<dbReference type="GO" id="GO:0006522">
    <property type="term" value="P:alanine metabolic process"/>
    <property type="evidence" value="ECO:0007669"/>
    <property type="project" value="InterPro"/>
</dbReference>
<evidence type="ECO:0000256" key="9">
    <source>
        <dbReference type="ARBA" id="ARBA00022984"/>
    </source>
</evidence>
<dbReference type="Pfam" id="PF08245">
    <property type="entry name" value="Mur_ligase_M"/>
    <property type="match status" value="1"/>
</dbReference>
<dbReference type="InterPro" id="IPR009006">
    <property type="entry name" value="Ala_racemase/Decarboxylase_C"/>
</dbReference>
<keyword evidence="7" id="KW-0663">Pyridoxal phosphate</keyword>
<keyword evidence="6" id="KW-0067">ATP-binding</keyword>
<keyword evidence="5" id="KW-0547">Nucleotide-binding</keyword>
<sequence length="833" mass="93169">MNSVCFPVDDIISICRANCIVRAGKATEIHEIVTDSRHIADGSEILFVALRGVRHDGHQFLQEAYDKGVRTFLVADIPEFLQSKTNCTILQTADTLSSLQLLAAAHRKKFNIPVLAITGSNGKTMVKEWLYQLLSPDADIVRSPKSYNSQVGVPLSVFNLAENHTMAIFEAGISQPGEMQNLEKIIQPTAGIFTNIGTAHDENFIDHRQKAAEKLQLFVNCKKIIYCSDDAEIEQKIISSGLNKKLELFSWGHKQDAWLQVVQSTAELNGTIVTAKKDEEILEIFIPFSDAGSVENIMQCWVFMLSEGIDQNTIAGRIRRLSSIEMRLELKEGKNHCTIINDSYNSDINSLSIAIDFLEKNRQYKQKTIILSDILQSGRNAGELANEIAQLISKRGIDRFIGIGKDLFDHKNVFSGDASFYLNTEEFLRDFDLSSFRDEMILLKGARRFGFERISALIEDKAHETILETDLNALTHNINFFRSKLSPGTRMMAMVKAFAYGSGAVEIARHLEYHRFDYLAVAYADEGVALRNAGITMPIMVMSPEENNFYFLFRHQLEPEIYSFGTLEKLIENIGQYSSFISLPVKIHIKFDSGMHRLGFTSDDAEKLFTLLKKHNQEIRVASVFSHFTSSDEAAENDFTMKQLGCLTGFAGMLEETIGYKVIRHIANSAAILRYPQTHLDMVRLGIGMYGVDPSETNSKELMTVVSLKTKILQIKNLAAGETVGYSRKAKSDKARTTATLAIGYADGFHRNMGNGKWKVSIHGKLVPVIGNICMDMCIADITGIPDVHEGDEVEIFGSARSVSRYADAMGTIPYEALTSVSARVKRIYIQKD</sequence>
<comment type="cofactor">
    <cofactor evidence="1">
        <name>pyridoxal 5'-phosphate</name>
        <dbReference type="ChEBI" id="CHEBI:597326"/>
    </cofactor>
</comment>
<dbReference type="SUPFAM" id="SSF63418">
    <property type="entry name" value="MurE/MurF N-terminal domain"/>
    <property type="match status" value="1"/>
</dbReference>
<dbReference type="InterPro" id="IPR005863">
    <property type="entry name" value="UDP-N-AcMur_synth"/>
</dbReference>
<organism evidence="14">
    <name type="scientific">bioreactor metagenome</name>
    <dbReference type="NCBI Taxonomy" id="1076179"/>
    <lineage>
        <taxon>unclassified sequences</taxon>
        <taxon>metagenomes</taxon>
        <taxon>ecological metagenomes</taxon>
    </lineage>
</organism>
<dbReference type="SUPFAM" id="SSF50621">
    <property type="entry name" value="Alanine racemase C-terminal domain-like"/>
    <property type="match status" value="1"/>
</dbReference>
<dbReference type="SUPFAM" id="SSF53244">
    <property type="entry name" value="MurD-like peptide ligases, peptide-binding domain"/>
    <property type="match status" value="1"/>
</dbReference>
<dbReference type="GO" id="GO:0071555">
    <property type="term" value="P:cell wall organization"/>
    <property type="evidence" value="ECO:0007669"/>
    <property type="project" value="UniProtKB-KW"/>
</dbReference>
<dbReference type="GO" id="GO:0051301">
    <property type="term" value="P:cell division"/>
    <property type="evidence" value="ECO:0007669"/>
    <property type="project" value="UniProtKB-KW"/>
</dbReference>
<dbReference type="CDD" id="cd00430">
    <property type="entry name" value="PLPDE_III_AR"/>
    <property type="match status" value="1"/>
</dbReference>
<dbReference type="SUPFAM" id="SSF53623">
    <property type="entry name" value="MurD-like peptide ligases, catalytic domain"/>
    <property type="match status" value="1"/>
</dbReference>
<keyword evidence="3" id="KW-0436">Ligase</keyword>
<dbReference type="InterPro" id="IPR001608">
    <property type="entry name" value="Ala_racemase_N"/>
</dbReference>
<evidence type="ECO:0000256" key="11">
    <source>
        <dbReference type="ARBA" id="ARBA00023306"/>
    </source>
</evidence>
<evidence type="ECO:0000256" key="5">
    <source>
        <dbReference type="ARBA" id="ARBA00022741"/>
    </source>
</evidence>
<dbReference type="HAMAP" id="MF_01201">
    <property type="entry name" value="Ala_racemase"/>
    <property type="match status" value="1"/>
</dbReference>
<dbReference type="PRINTS" id="PR00992">
    <property type="entry name" value="ALARACEMASE"/>
</dbReference>
<dbReference type="NCBIfam" id="TIGR00492">
    <property type="entry name" value="alr"/>
    <property type="match status" value="1"/>
</dbReference>
<dbReference type="Gene3D" id="3.40.1390.10">
    <property type="entry name" value="MurE/MurF, N-terminal domain"/>
    <property type="match status" value="1"/>
</dbReference>
<evidence type="ECO:0000256" key="6">
    <source>
        <dbReference type="ARBA" id="ARBA00022840"/>
    </source>
</evidence>
<dbReference type="Gene3D" id="2.40.37.10">
    <property type="entry name" value="Lyase, Ornithine Decarboxylase, Chain A, domain 1"/>
    <property type="match status" value="1"/>
</dbReference>
<evidence type="ECO:0000256" key="3">
    <source>
        <dbReference type="ARBA" id="ARBA00022598"/>
    </source>
</evidence>
<name>A0A644ZGB6_9ZZZZ</name>
<keyword evidence="4" id="KW-0132">Cell division</keyword>
<dbReference type="InterPro" id="IPR029066">
    <property type="entry name" value="PLP-binding_barrel"/>
</dbReference>
<feature type="domain" description="Alanine racemase C-terminal" evidence="13">
    <location>
        <begin position="705"/>
        <end position="830"/>
    </location>
</feature>
<dbReference type="PANTHER" id="PTHR43024">
    <property type="entry name" value="UDP-N-ACETYLMURAMOYL-TRIPEPTIDE--D-ALANYL-D-ALANINE LIGASE"/>
    <property type="match status" value="1"/>
</dbReference>
<dbReference type="EMBL" id="VSSQ01007759">
    <property type="protein sequence ID" value="MPM36894.1"/>
    <property type="molecule type" value="Genomic_DNA"/>
</dbReference>
<accession>A0A644ZGB6</accession>
<keyword evidence="11" id="KW-0131">Cell cycle</keyword>
<dbReference type="InterPro" id="IPR036565">
    <property type="entry name" value="Mur-like_cat_sf"/>
</dbReference>
<keyword evidence="10 14" id="KW-0413">Isomerase</keyword>
<dbReference type="Gene3D" id="3.90.190.20">
    <property type="entry name" value="Mur ligase, C-terminal domain"/>
    <property type="match status" value="1"/>
</dbReference>
<reference evidence="14" key="1">
    <citation type="submission" date="2019-08" db="EMBL/GenBank/DDBJ databases">
        <authorList>
            <person name="Kucharzyk K."/>
            <person name="Murdoch R.W."/>
            <person name="Higgins S."/>
            <person name="Loffler F."/>
        </authorList>
    </citation>
    <scope>NUCLEOTIDE SEQUENCE</scope>
</reference>
<evidence type="ECO:0000256" key="7">
    <source>
        <dbReference type="ARBA" id="ARBA00022898"/>
    </source>
</evidence>